<feature type="transmembrane region" description="Helical" evidence="3">
    <location>
        <begin position="12"/>
        <end position="30"/>
    </location>
</feature>
<feature type="non-terminal residue" evidence="4">
    <location>
        <position position="1"/>
    </location>
</feature>
<dbReference type="GO" id="GO:0016705">
    <property type="term" value="F:oxidoreductase activity, acting on paired donors, with incorporation or reduction of molecular oxygen"/>
    <property type="evidence" value="ECO:0007669"/>
    <property type="project" value="InterPro"/>
</dbReference>
<keyword evidence="1" id="KW-0479">Metal-binding</keyword>
<comment type="caution">
    <text evidence="4">The sequence shown here is derived from an EMBL/GenBank/DDBJ whole genome shotgun (WGS) entry which is preliminary data.</text>
</comment>
<protein>
    <recommendedName>
        <fullName evidence="6">Cytochrome P450</fullName>
    </recommendedName>
</protein>
<dbReference type="GO" id="GO:0010268">
    <property type="term" value="P:brassinosteroid homeostasis"/>
    <property type="evidence" value="ECO:0007669"/>
    <property type="project" value="TreeGrafter"/>
</dbReference>
<organism evidence="4 5">
    <name type="scientific">Taxus chinensis</name>
    <name type="common">Chinese yew</name>
    <name type="synonym">Taxus wallichiana var. chinensis</name>
    <dbReference type="NCBI Taxonomy" id="29808"/>
    <lineage>
        <taxon>Eukaryota</taxon>
        <taxon>Viridiplantae</taxon>
        <taxon>Streptophyta</taxon>
        <taxon>Embryophyta</taxon>
        <taxon>Tracheophyta</taxon>
        <taxon>Spermatophyta</taxon>
        <taxon>Pinopsida</taxon>
        <taxon>Pinidae</taxon>
        <taxon>Conifers II</taxon>
        <taxon>Cupressales</taxon>
        <taxon>Taxaceae</taxon>
        <taxon>Taxus</taxon>
    </lineage>
</organism>
<sequence length="199" mass="23102">MRMAEMWKFVDLQLVFPLTLIVIFSVLFSLRRKTKGDDGAGMVVPGHTGFPIIGETFSFFSSLGSPSGVQSFTERRAKRYGRTFLTNILGQNRVFTSEREAVKLVWSSEHRLFTHGGGRAAEEMMGRDSIFYAGSDVHKKMRRLVGEPLSRDILKKNFERMEAICLDILDGWSGKTLCHRWYFKCKYKFGFYFISYFRW</sequence>
<dbReference type="Gene3D" id="1.10.630.10">
    <property type="entry name" value="Cytochrome P450"/>
    <property type="match status" value="1"/>
</dbReference>
<dbReference type="GO" id="GO:0016132">
    <property type="term" value="P:brassinosteroid biosynthetic process"/>
    <property type="evidence" value="ECO:0007669"/>
    <property type="project" value="TreeGrafter"/>
</dbReference>
<keyword evidence="5" id="KW-1185">Reference proteome</keyword>
<dbReference type="GO" id="GO:0005506">
    <property type="term" value="F:iron ion binding"/>
    <property type="evidence" value="ECO:0007669"/>
    <property type="project" value="InterPro"/>
</dbReference>
<accession>A0AA38FTL9</accession>
<evidence type="ECO:0008006" key="6">
    <source>
        <dbReference type="Google" id="ProtNLM"/>
    </source>
</evidence>
<evidence type="ECO:0000256" key="1">
    <source>
        <dbReference type="ARBA" id="ARBA00022723"/>
    </source>
</evidence>
<keyword evidence="3" id="KW-0812">Transmembrane</keyword>
<dbReference type="PANTHER" id="PTHR24286:SF28">
    <property type="entry name" value="ABSCISIC ACID 8'-HYDROXYLASE 3-LIKE"/>
    <property type="match status" value="1"/>
</dbReference>
<evidence type="ECO:0000256" key="2">
    <source>
        <dbReference type="ARBA" id="ARBA00023004"/>
    </source>
</evidence>
<evidence type="ECO:0000313" key="4">
    <source>
        <dbReference type="EMBL" id="KAH9309623.1"/>
    </source>
</evidence>
<proteinExistence type="predicted"/>
<dbReference type="SUPFAM" id="SSF48264">
    <property type="entry name" value="Cytochrome P450"/>
    <property type="match status" value="1"/>
</dbReference>
<dbReference type="InterPro" id="IPR036396">
    <property type="entry name" value="Cyt_P450_sf"/>
</dbReference>
<dbReference type="EMBL" id="JAHRHJ020000007">
    <property type="protein sequence ID" value="KAH9309623.1"/>
    <property type="molecule type" value="Genomic_DNA"/>
</dbReference>
<name>A0AA38FTL9_TAXCH</name>
<dbReference type="GO" id="GO:0020037">
    <property type="term" value="F:heme binding"/>
    <property type="evidence" value="ECO:0007669"/>
    <property type="project" value="InterPro"/>
</dbReference>
<dbReference type="AlphaFoldDB" id="A0AA38FTL9"/>
<dbReference type="GO" id="GO:0016125">
    <property type="term" value="P:sterol metabolic process"/>
    <property type="evidence" value="ECO:0007669"/>
    <property type="project" value="TreeGrafter"/>
</dbReference>
<keyword evidence="3" id="KW-1133">Transmembrane helix</keyword>
<keyword evidence="2" id="KW-0408">Iron</keyword>
<gene>
    <name evidence="4" type="ORF">KI387_037534</name>
</gene>
<dbReference type="Proteomes" id="UP000824469">
    <property type="component" value="Unassembled WGS sequence"/>
</dbReference>
<keyword evidence="3" id="KW-0472">Membrane</keyword>
<dbReference type="GO" id="GO:0004497">
    <property type="term" value="F:monooxygenase activity"/>
    <property type="evidence" value="ECO:0007669"/>
    <property type="project" value="InterPro"/>
</dbReference>
<evidence type="ECO:0000313" key="5">
    <source>
        <dbReference type="Proteomes" id="UP000824469"/>
    </source>
</evidence>
<evidence type="ECO:0000256" key="3">
    <source>
        <dbReference type="SAM" id="Phobius"/>
    </source>
</evidence>
<dbReference type="PANTHER" id="PTHR24286">
    <property type="entry name" value="CYTOCHROME P450 26"/>
    <property type="match status" value="1"/>
</dbReference>
<reference evidence="4 5" key="1">
    <citation type="journal article" date="2021" name="Nat. Plants">
        <title>The Taxus genome provides insights into paclitaxel biosynthesis.</title>
        <authorList>
            <person name="Xiong X."/>
            <person name="Gou J."/>
            <person name="Liao Q."/>
            <person name="Li Y."/>
            <person name="Zhou Q."/>
            <person name="Bi G."/>
            <person name="Li C."/>
            <person name="Du R."/>
            <person name="Wang X."/>
            <person name="Sun T."/>
            <person name="Guo L."/>
            <person name="Liang H."/>
            <person name="Lu P."/>
            <person name="Wu Y."/>
            <person name="Zhang Z."/>
            <person name="Ro D.K."/>
            <person name="Shang Y."/>
            <person name="Huang S."/>
            <person name="Yan J."/>
        </authorList>
    </citation>
    <scope>NUCLEOTIDE SEQUENCE [LARGE SCALE GENOMIC DNA]</scope>
    <source>
        <strain evidence="4">Ta-2019</strain>
    </source>
</reference>